<dbReference type="InterPro" id="IPR037232">
    <property type="entry name" value="NADH_quin_OxRdtase_su_C/D-like"/>
</dbReference>
<evidence type="ECO:0000256" key="2">
    <source>
        <dbReference type="SAM" id="MobiDB-lite"/>
    </source>
</evidence>
<dbReference type="PANTHER" id="PTHR10884:SF14">
    <property type="entry name" value="NADH DEHYDROGENASE [UBIQUINONE] IRON-SULFUR PROTEIN 3, MITOCHONDRIAL"/>
    <property type="match status" value="1"/>
</dbReference>
<comment type="caution">
    <text evidence="4">The sequence shown here is derived from an EMBL/GenBank/DDBJ whole genome shotgun (WGS) entry which is preliminary data.</text>
</comment>
<feature type="region of interest" description="Disordered" evidence="2">
    <location>
        <begin position="132"/>
        <end position="188"/>
    </location>
</feature>
<dbReference type="SUPFAM" id="SSF143243">
    <property type="entry name" value="Nqo5-like"/>
    <property type="match status" value="1"/>
</dbReference>
<sequence length="188" mass="20116">MSSTSERRVPAVDWVSSVAALKDAGFDYFDWLGCVDEIGRADELAIVLRLLNLTAGGAVLVTTRVPRSAPVLASLRTVFAGATWHEREAAELFGVEFAGGDRRRLLLSPEYEGTPLRKDEVLAARSTLGWPGAKEPGESVAAPSRRRMVPPGVPDPAVWGDRDPASGPADPTEVAASAVGGRVRRRTR</sequence>
<feature type="domain" description="NADH:ubiquinone oxidoreductase 30kDa subunit" evidence="3">
    <location>
        <begin position="9"/>
        <end position="124"/>
    </location>
</feature>
<dbReference type="RefSeq" id="WP_204918295.1">
    <property type="nucleotide sequence ID" value="NZ_BAAAQP010000003.1"/>
</dbReference>
<dbReference type="Gene3D" id="3.30.460.80">
    <property type="entry name" value="NADH:ubiquinone oxidoreductase, 30kDa subunit"/>
    <property type="match status" value="1"/>
</dbReference>
<evidence type="ECO:0000259" key="3">
    <source>
        <dbReference type="Pfam" id="PF00329"/>
    </source>
</evidence>
<keyword evidence="5" id="KW-1185">Reference proteome</keyword>
<dbReference type="EMBL" id="JAFBCF010000001">
    <property type="protein sequence ID" value="MBM7799494.1"/>
    <property type="molecule type" value="Genomic_DNA"/>
</dbReference>
<dbReference type="InterPro" id="IPR001268">
    <property type="entry name" value="NADH_UbQ_OxRdtase_30kDa_su"/>
</dbReference>
<evidence type="ECO:0000256" key="1">
    <source>
        <dbReference type="ARBA" id="ARBA00007569"/>
    </source>
</evidence>
<name>A0ABS2RKG1_9ACTN</name>
<evidence type="ECO:0000313" key="4">
    <source>
        <dbReference type="EMBL" id="MBM7799494.1"/>
    </source>
</evidence>
<dbReference type="Proteomes" id="UP000704762">
    <property type="component" value="Unassembled WGS sequence"/>
</dbReference>
<protein>
    <submittedName>
        <fullName evidence="4">NADH-quinone oxidoreductase subunit C</fullName>
    </submittedName>
</protein>
<reference evidence="4 5" key="1">
    <citation type="submission" date="2021-01" db="EMBL/GenBank/DDBJ databases">
        <title>Sequencing the genomes of 1000 actinobacteria strains.</title>
        <authorList>
            <person name="Klenk H.-P."/>
        </authorList>
    </citation>
    <scope>NUCLEOTIDE SEQUENCE [LARGE SCALE GENOMIC DNA]</scope>
    <source>
        <strain evidence="4 5">DSM 18662</strain>
    </source>
</reference>
<proteinExistence type="inferred from homology"/>
<dbReference type="Pfam" id="PF00329">
    <property type="entry name" value="Complex1_30kDa"/>
    <property type="match status" value="1"/>
</dbReference>
<organism evidence="4 5">
    <name type="scientific">Microlunatus panaciterrae</name>
    <dbReference type="NCBI Taxonomy" id="400768"/>
    <lineage>
        <taxon>Bacteria</taxon>
        <taxon>Bacillati</taxon>
        <taxon>Actinomycetota</taxon>
        <taxon>Actinomycetes</taxon>
        <taxon>Propionibacteriales</taxon>
        <taxon>Propionibacteriaceae</taxon>
        <taxon>Microlunatus</taxon>
    </lineage>
</organism>
<comment type="similarity">
    <text evidence="1">Belongs to the complex I 30 kDa subunit family.</text>
</comment>
<gene>
    <name evidence="4" type="ORF">JOE57_002415</name>
</gene>
<accession>A0ABS2RKG1</accession>
<dbReference type="PANTHER" id="PTHR10884">
    <property type="entry name" value="NADH DEHYDROGENASE UBIQUINONE IRON-SULFUR PROTEIN 3"/>
    <property type="match status" value="1"/>
</dbReference>
<evidence type="ECO:0000313" key="5">
    <source>
        <dbReference type="Proteomes" id="UP000704762"/>
    </source>
</evidence>